<dbReference type="PROSITE" id="PS51257">
    <property type="entry name" value="PROKAR_LIPOPROTEIN"/>
    <property type="match status" value="1"/>
</dbReference>
<gene>
    <name evidence="2" type="ORF">BaRGS_00031422</name>
</gene>
<dbReference type="AlphaFoldDB" id="A0ABD0JR41"/>
<protein>
    <submittedName>
        <fullName evidence="2">Uncharacterized protein</fullName>
    </submittedName>
</protein>
<keyword evidence="1" id="KW-1133">Transmembrane helix</keyword>
<evidence type="ECO:0000256" key="1">
    <source>
        <dbReference type="SAM" id="Phobius"/>
    </source>
</evidence>
<name>A0ABD0JR41_9CAEN</name>
<keyword evidence="3" id="KW-1185">Reference proteome</keyword>
<dbReference type="EMBL" id="JACVVK020000353">
    <property type="protein sequence ID" value="KAK7477357.1"/>
    <property type="molecule type" value="Genomic_DNA"/>
</dbReference>
<keyword evidence="1" id="KW-0472">Membrane</keyword>
<reference evidence="2 3" key="1">
    <citation type="journal article" date="2023" name="Sci. Data">
        <title>Genome assembly of the Korean intertidal mud-creeper Batillaria attramentaria.</title>
        <authorList>
            <person name="Patra A.K."/>
            <person name="Ho P.T."/>
            <person name="Jun S."/>
            <person name="Lee S.J."/>
            <person name="Kim Y."/>
            <person name="Won Y.J."/>
        </authorList>
    </citation>
    <scope>NUCLEOTIDE SEQUENCE [LARGE SCALE GENOMIC DNA]</scope>
    <source>
        <strain evidence="2">Wonlab-2016</strain>
    </source>
</reference>
<sequence length="56" mass="6578">MPAEDLKPQTILFMFLLCACVWLMHLNVTGFIVDDIDGRNITTVYQISRYWQQLSK</sequence>
<evidence type="ECO:0000313" key="3">
    <source>
        <dbReference type="Proteomes" id="UP001519460"/>
    </source>
</evidence>
<comment type="caution">
    <text evidence="2">The sequence shown here is derived from an EMBL/GenBank/DDBJ whole genome shotgun (WGS) entry which is preliminary data.</text>
</comment>
<dbReference type="Proteomes" id="UP001519460">
    <property type="component" value="Unassembled WGS sequence"/>
</dbReference>
<evidence type="ECO:0000313" key="2">
    <source>
        <dbReference type="EMBL" id="KAK7477357.1"/>
    </source>
</evidence>
<organism evidence="2 3">
    <name type="scientific">Batillaria attramentaria</name>
    <dbReference type="NCBI Taxonomy" id="370345"/>
    <lineage>
        <taxon>Eukaryota</taxon>
        <taxon>Metazoa</taxon>
        <taxon>Spiralia</taxon>
        <taxon>Lophotrochozoa</taxon>
        <taxon>Mollusca</taxon>
        <taxon>Gastropoda</taxon>
        <taxon>Caenogastropoda</taxon>
        <taxon>Sorbeoconcha</taxon>
        <taxon>Cerithioidea</taxon>
        <taxon>Batillariidae</taxon>
        <taxon>Batillaria</taxon>
    </lineage>
</organism>
<accession>A0ABD0JR41</accession>
<feature type="transmembrane region" description="Helical" evidence="1">
    <location>
        <begin position="12"/>
        <end position="33"/>
    </location>
</feature>
<proteinExistence type="predicted"/>
<keyword evidence="1" id="KW-0812">Transmembrane</keyword>
<feature type="non-terminal residue" evidence="2">
    <location>
        <position position="56"/>
    </location>
</feature>